<keyword evidence="1" id="KW-0614">Plasmid</keyword>
<dbReference type="HOGENOM" id="CLU_3099677_0_0_10"/>
<reference evidence="1 2" key="1">
    <citation type="submission" date="2014-01" db="EMBL/GenBank/DDBJ databases">
        <title>Complete sequence of plasmid1 of ionizing-radiation resistance bacterium Hymenobacter swuensis DY53.</title>
        <authorList>
            <person name="Jung J.-H."/>
            <person name="Jeong S.-W."/>
            <person name="Joe M.-H."/>
            <person name="Cho y.-j."/>
            <person name="Kim M.-K."/>
            <person name="Lim S.-Y."/>
        </authorList>
    </citation>
    <scope>NUCLEOTIDE SEQUENCE [LARGE SCALE GENOMIC DNA]</scope>
    <source>
        <strain evidence="1 2">DY53</strain>
        <plasmid evidence="1 2">pHsw1</plasmid>
    </source>
</reference>
<proteinExistence type="predicted"/>
<evidence type="ECO:0000313" key="2">
    <source>
        <dbReference type="Proteomes" id="UP000019423"/>
    </source>
</evidence>
<dbReference type="AlphaFoldDB" id="W8F0X6"/>
<dbReference type="KEGG" id="hsw:Hsw_PA0142"/>
<evidence type="ECO:0000313" key="1">
    <source>
        <dbReference type="EMBL" id="AHJ95475.1"/>
    </source>
</evidence>
<gene>
    <name evidence="1" type="ORF">Hsw_PA0142</name>
</gene>
<keyword evidence="2" id="KW-1185">Reference proteome</keyword>
<geneLocation type="plasmid" evidence="1 2">
    <name>pHsw1</name>
</geneLocation>
<dbReference type="PATRIC" id="fig|1227739.3.peg.172"/>
<dbReference type="Proteomes" id="UP000019423">
    <property type="component" value="Plasmid pHsw1"/>
</dbReference>
<protein>
    <submittedName>
        <fullName evidence="1">Uncharacterized protein</fullName>
    </submittedName>
</protein>
<sequence>MLHQLEAEQVVVDEENLGLIWVHSGTFGLPEARSVPPYELISKMLYISFLK</sequence>
<name>W8F0X6_9BACT</name>
<accession>W8F0X6</accession>
<organism evidence="1 2">
    <name type="scientific">Hymenobacter swuensis DY53</name>
    <dbReference type="NCBI Taxonomy" id="1227739"/>
    <lineage>
        <taxon>Bacteria</taxon>
        <taxon>Pseudomonadati</taxon>
        <taxon>Bacteroidota</taxon>
        <taxon>Cytophagia</taxon>
        <taxon>Cytophagales</taxon>
        <taxon>Hymenobacteraceae</taxon>
        <taxon>Hymenobacter</taxon>
    </lineage>
</organism>
<dbReference type="EMBL" id="CP007144">
    <property type="protein sequence ID" value="AHJ95475.1"/>
    <property type="molecule type" value="Genomic_DNA"/>
</dbReference>